<evidence type="ECO:0000313" key="1">
    <source>
        <dbReference type="EMBL" id="GGI76142.1"/>
    </source>
</evidence>
<accession>A0A917N9V2</accession>
<protein>
    <recommendedName>
        <fullName evidence="3">PilZ domain-containing protein</fullName>
    </recommendedName>
</protein>
<evidence type="ECO:0008006" key="3">
    <source>
        <dbReference type="Google" id="ProtNLM"/>
    </source>
</evidence>
<reference evidence="1" key="2">
    <citation type="submission" date="2020-09" db="EMBL/GenBank/DDBJ databases">
        <authorList>
            <person name="Sun Q."/>
            <person name="Ohkuma M."/>
        </authorList>
    </citation>
    <scope>NUCLEOTIDE SEQUENCE</scope>
    <source>
        <strain evidence="1">JCM 30804</strain>
    </source>
</reference>
<organism evidence="1 2">
    <name type="scientific">Shewanella gelidii</name>
    <dbReference type="NCBI Taxonomy" id="1642821"/>
    <lineage>
        <taxon>Bacteria</taxon>
        <taxon>Pseudomonadati</taxon>
        <taxon>Pseudomonadota</taxon>
        <taxon>Gammaproteobacteria</taxon>
        <taxon>Alteromonadales</taxon>
        <taxon>Shewanellaceae</taxon>
        <taxon>Shewanella</taxon>
    </lineage>
</organism>
<keyword evidence="2" id="KW-1185">Reference proteome</keyword>
<comment type="caution">
    <text evidence="1">The sequence shown here is derived from an EMBL/GenBank/DDBJ whole genome shotgun (WGS) entry which is preliminary data.</text>
</comment>
<dbReference type="EMBL" id="BMPZ01000002">
    <property type="protein sequence ID" value="GGI76142.1"/>
    <property type="molecule type" value="Genomic_DNA"/>
</dbReference>
<proteinExistence type="predicted"/>
<dbReference type="RefSeq" id="WP_188918823.1">
    <property type="nucleotide sequence ID" value="NZ_BMPZ01000002.1"/>
</dbReference>
<name>A0A917N9V2_9GAMM</name>
<evidence type="ECO:0000313" key="2">
    <source>
        <dbReference type="Proteomes" id="UP000613743"/>
    </source>
</evidence>
<dbReference type="AlphaFoldDB" id="A0A917N9V2"/>
<reference evidence="1" key="1">
    <citation type="journal article" date="2014" name="Int. J. Syst. Evol. Microbiol.">
        <title>Complete genome sequence of Corynebacterium casei LMG S-19264T (=DSM 44701T), isolated from a smear-ripened cheese.</title>
        <authorList>
            <consortium name="US DOE Joint Genome Institute (JGI-PGF)"/>
            <person name="Walter F."/>
            <person name="Albersmeier A."/>
            <person name="Kalinowski J."/>
            <person name="Ruckert C."/>
        </authorList>
    </citation>
    <scope>NUCLEOTIDE SEQUENCE</scope>
    <source>
        <strain evidence="1">JCM 30804</strain>
    </source>
</reference>
<dbReference type="Proteomes" id="UP000613743">
    <property type="component" value="Unassembled WGS sequence"/>
</dbReference>
<sequence length="189" mass="21417">MHNDDNSYFSVPHRFNAYLSPFAEDAKIPSEDELKEMQSLGLKLISEVKTQEASCLLQLRQFDNEAKAVVDYLKLQSRKIDLVLQYVIESESQSGTRYQGTQFGGSGLRIESPAPIPVGHRFKLSLYMREELVAILCIVAVYDCQQTENGYAVDLNFLQILDADVELLVKASLNVQQKQLKARKQSRAE</sequence>
<gene>
    <name evidence="1" type="ORF">GCM10009332_11880</name>
</gene>